<dbReference type="PANTHER" id="PTHR40382:SF1">
    <property type="entry name" value="RIKEN CDNA 4930523C07 GENE"/>
    <property type="match status" value="1"/>
</dbReference>
<evidence type="ECO:0000256" key="1">
    <source>
        <dbReference type="SAM" id="MobiDB-lite"/>
    </source>
</evidence>
<keyword evidence="2" id="KW-0472">Membrane</keyword>
<dbReference type="RefSeq" id="XP_016044631.1">
    <property type="nucleotide sequence ID" value="XM_016189145.1"/>
</dbReference>
<dbReference type="OrthoDB" id="9949650at2759"/>
<evidence type="ECO:0000313" key="3">
    <source>
        <dbReference type="Proteomes" id="UP001652624"/>
    </source>
</evidence>
<keyword evidence="2" id="KW-1133">Transmembrane helix</keyword>
<dbReference type="Proteomes" id="UP001652624">
    <property type="component" value="Chromosome 9"/>
</dbReference>
<dbReference type="AlphaFoldDB" id="A0A1S3WE20"/>
<feature type="region of interest" description="Disordered" evidence="1">
    <location>
        <begin position="74"/>
        <end position="96"/>
    </location>
</feature>
<dbReference type="RefSeq" id="XP_060053880.1">
    <property type="nucleotide sequence ID" value="XM_060197897.1"/>
</dbReference>
<sequence length="117" mass="13300">MSPGLANELRSSSSHNLAANMEKASTFFSFIWDVIMTKHQEGLYNTICLGVILTLPLLVTITLIFICCHCCWHRPGKGSHQPERNQRMKKKKKAEDDLWISAQPKLLQMEKMSSLPV</sequence>
<reference evidence="4" key="1">
    <citation type="submission" date="2025-04" db="UniProtKB">
        <authorList>
            <consortium name="RefSeq"/>
        </authorList>
    </citation>
    <scope>IDENTIFICATION</scope>
</reference>
<keyword evidence="3" id="KW-1185">Reference proteome</keyword>
<dbReference type="InParanoid" id="A0A1S3WE20"/>
<dbReference type="PANTHER" id="PTHR40382">
    <property type="match status" value="1"/>
</dbReference>
<protein>
    <submittedName>
        <fullName evidence="4 5">Uncharacterized protein KIAA0040 homolog</fullName>
    </submittedName>
</protein>
<proteinExistence type="predicted"/>
<feature type="transmembrane region" description="Helical" evidence="2">
    <location>
        <begin position="43"/>
        <end position="66"/>
    </location>
</feature>
<dbReference type="GeneID" id="103115430"/>
<accession>A0A1S3WE20</accession>
<evidence type="ECO:0000313" key="5">
    <source>
        <dbReference type="RefSeq" id="XP_060053880.1"/>
    </source>
</evidence>
<dbReference type="InterPro" id="IPR039964">
    <property type="entry name" value="KIAA0040-like"/>
</dbReference>
<dbReference type="eggNOG" id="ENOG502SAYZ">
    <property type="taxonomic scope" value="Eukaryota"/>
</dbReference>
<gene>
    <name evidence="4 5" type="primary">KIAA0040</name>
</gene>
<name>A0A1S3WE20_ERIEU</name>
<dbReference type="FunCoup" id="A0A1S3WE20">
    <property type="interactions" value="52"/>
</dbReference>
<keyword evidence="2" id="KW-0812">Transmembrane</keyword>
<organism evidence="3 4">
    <name type="scientific">Erinaceus europaeus</name>
    <name type="common">Western European hedgehog</name>
    <dbReference type="NCBI Taxonomy" id="9365"/>
    <lineage>
        <taxon>Eukaryota</taxon>
        <taxon>Metazoa</taxon>
        <taxon>Chordata</taxon>
        <taxon>Craniata</taxon>
        <taxon>Vertebrata</taxon>
        <taxon>Euteleostomi</taxon>
        <taxon>Mammalia</taxon>
        <taxon>Eutheria</taxon>
        <taxon>Laurasiatheria</taxon>
        <taxon>Eulipotyphla</taxon>
        <taxon>Erinaceidae</taxon>
        <taxon>Erinaceinae</taxon>
        <taxon>Erinaceus</taxon>
    </lineage>
</organism>
<evidence type="ECO:0000256" key="2">
    <source>
        <dbReference type="SAM" id="Phobius"/>
    </source>
</evidence>
<dbReference type="CTD" id="9674"/>
<evidence type="ECO:0000313" key="4">
    <source>
        <dbReference type="RefSeq" id="XP_016044631.1"/>
    </source>
</evidence>